<evidence type="ECO:0000313" key="8">
    <source>
        <dbReference type="EMBL" id="GFP32086.1"/>
    </source>
</evidence>
<sequence length="170" mass="18633">MGTFITLNIDGEEVSVPGGTTVLQAASRAHIDIPHLCYLEGLKSTGACRMCLVEIEGEKGLVVSCARRVREGMVVRTRTEKVLEARRFVLELIWSIHPGDCTTCEKSGTCELQKYTYELGIEKRRFPLVREAKYPIDTTNPLIATTNISCRISASSGFRAAGSMVTSTTS</sequence>
<dbReference type="GO" id="GO:0042773">
    <property type="term" value="P:ATP synthesis coupled electron transport"/>
    <property type="evidence" value="ECO:0007669"/>
    <property type="project" value="InterPro"/>
</dbReference>
<dbReference type="Pfam" id="PF13510">
    <property type="entry name" value="Fer2_4"/>
    <property type="match status" value="1"/>
</dbReference>
<feature type="domain" description="4Fe-4S His(Cys)3-ligated-type" evidence="7">
    <location>
        <begin position="81"/>
        <end position="120"/>
    </location>
</feature>
<comment type="caution">
    <text evidence="8">The sequence shown here is derived from an EMBL/GenBank/DDBJ whole genome shotgun (WGS) entry which is preliminary data.</text>
</comment>
<protein>
    <submittedName>
        <fullName evidence="8">NADH-quinone oxidoreductase subunit G</fullName>
    </submittedName>
</protein>
<dbReference type="GO" id="GO:0046872">
    <property type="term" value="F:metal ion binding"/>
    <property type="evidence" value="ECO:0007669"/>
    <property type="project" value="UniProtKB-KW"/>
</dbReference>
<dbReference type="SMART" id="SM00929">
    <property type="entry name" value="NADH-G_4Fe-4S_3"/>
    <property type="match status" value="1"/>
</dbReference>
<evidence type="ECO:0000259" key="6">
    <source>
        <dbReference type="PROSITE" id="PS51085"/>
    </source>
</evidence>
<keyword evidence="4" id="KW-0408">Iron</keyword>
<dbReference type="AlphaFoldDB" id="A0A6V8PM53"/>
<accession>A0A6V8PM53</accession>
<feature type="domain" description="2Fe-2S ferredoxin-type" evidence="6">
    <location>
        <begin position="3"/>
        <end position="81"/>
    </location>
</feature>
<dbReference type="GO" id="GO:0016020">
    <property type="term" value="C:membrane"/>
    <property type="evidence" value="ECO:0007669"/>
    <property type="project" value="InterPro"/>
</dbReference>
<evidence type="ECO:0000256" key="5">
    <source>
        <dbReference type="ARBA" id="ARBA00023014"/>
    </source>
</evidence>
<evidence type="ECO:0000256" key="1">
    <source>
        <dbReference type="ARBA" id="ARBA00001966"/>
    </source>
</evidence>
<dbReference type="InterPro" id="IPR000283">
    <property type="entry name" value="NADH_UbQ_OxRdtase_75kDa_su_CS"/>
</dbReference>
<dbReference type="Gene3D" id="3.10.20.740">
    <property type="match status" value="1"/>
</dbReference>
<evidence type="ECO:0000256" key="3">
    <source>
        <dbReference type="ARBA" id="ARBA00022723"/>
    </source>
</evidence>
<proteinExistence type="predicted"/>
<keyword evidence="5" id="KW-0411">Iron-sulfur</keyword>
<keyword evidence="2" id="KW-0004">4Fe-4S</keyword>
<evidence type="ECO:0000313" key="9">
    <source>
        <dbReference type="Proteomes" id="UP000568877"/>
    </source>
</evidence>
<dbReference type="Pfam" id="PF10588">
    <property type="entry name" value="NADH-G_4Fe-4S_3"/>
    <property type="match status" value="1"/>
</dbReference>
<dbReference type="SUPFAM" id="SSF54292">
    <property type="entry name" value="2Fe-2S ferredoxin-like"/>
    <property type="match status" value="1"/>
</dbReference>
<organism evidence="8 9">
    <name type="scientific">Candidatus Hakubella thermalkaliphila</name>
    <dbReference type="NCBI Taxonomy" id="2754717"/>
    <lineage>
        <taxon>Bacteria</taxon>
        <taxon>Bacillati</taxon>
        <taxon>Actinomycetota</taxon>
        <taxon>Actinomycetota incertae sedis</taxon>
        <taxon>Candidatus Hakubellales</taxon>
        <taxon>Candidatus Hakubellaceae</taxon>
        <taxon>Candidatus Hakubella</taxon>
    </lineage>
</organism>
<dbReference type="CDD" id="cd00207">
    <property type="entry name" value="fer2"/>
    <property type="match status" value="1"/>
</dbReference>
<dbReference type="FunFam" id="3.10.20.740:FF:000005">
    <property type="entry name" value="NADH:ubiquinone oxidoreductase subunit"/>
    <property type="match status" value="1"/>
</dbReference>
<evidence type="ECO:0000259" key="7">
    <source>
        <dbReference type="PROSITE" id="PS51839"/>
    </source>
</evidence>
<dbReference type="GO" id="GO:0008137">
    <property type="term" value="F:NADH dehydrogenase (ubiquinone) activity"/>
    <property type="evidence" value="ECO:0007669"/>
    <property type="project" value="InterPro"/>
</dbReference>
<dbReference type="PROSITE" id="PS00641">
    <property type="entry name" value="COMPLEX1_75K_1"/>
    <property type="match status" value="1"/>
</dbReference>
<dbReference type="InterPro" id="IPR001041">
    <property type="entry name" value="2Fe-2S_ferredoxin-type"/>
</dbReference>
<dbReference type="Proteomes" id="UP000568877">
    <property type="component" value="Unassembled WGS sequence"/>
</dbReference>
<comment type="cofactor">
    <cofactor evidence="1">
        <name>[4Fe-4S] cluster</name>
        <dbReference type="ChEBI" id="CHEBI:49883"/>
    </cofactor>
</comment>
<dbReference type="EMBL" id="BLSA01000031">
    <property type="protein sequence ID" value="GFP32086.1"/>
    <property type="molecule type" value="Genomic_DNA"/>
</dbReference>
<dbReference type="PROSITE" id="PS51839">
    <property type="entry name" value="4FE4S_HC3"/>
    <property type="match status" value="1"/>
</dbReference>
<keyword evidence="3" id="KW-0479">Metal-binding</keyword>
<reference evidence="8 9" key="1">
    <citation type="journal article" date="2020" name="Front. Microbiol.">
        <title>Single-cell genomics of novel Actinobacteria with the Wood-Ljungdahl pathway discovered in a serpentinizing system.</title>
        <authorList>
            <person name="Merino N."/>
            <person name="Kawai M."/>
            <person name="Boyd E.S."/>
            <person name="Colman D.R."/>
            <person name="McGlynn S.E."/>
            <person name="Nealson K.H."/>
            <person name="Kurokawa K."/>
            <person name="Hongoh Y."/>
        </authorList>
    </citation>
    <scope>NUCLEOTIDE SEQUENCE [LARGE SCALE GENOMIC DNA]</scope>
    <source>
        <strain evidence="8 9">S42</strain>
    </source>
</reference>
<evidence type="ECO:0000256" key="4">
    <source>
        <dbReference type="ARBA" id="ARBA00023004"/>
    </source>
</evidence>
<dbReference type="GO" id="GO:0016491">
    <property type="term" value="F:oxidoreductase activity"/>
    <property type="evidence" value="ECO:0007669"/>
    <property type="project" value="InterPro"/>
</dbReference>
<dbReference type="InterPro" id="IPR019574">
    <property type="entry name" value="NADH_UbQ_OxRdtase_Gsu_4Fe4S-bd"/>
</dbReference>
<dbReference type="PROSITE" id="PS51085">
    <property type="entry name" value="2FE2S_FER_2"/>
    <property type="match status" value="1"/>
</dbReference>
<dbReference type="GO" id="GO:0051539">
    <property type="term" value="F:4 iron, 4 sulfur cluster binding"/>
    <property type="evidence" value="ECO:0007669"/>
    <property type="project" value="UniProtKB-KW"/>
</dbReference>
<name>A0A6V8PM53_9ACTN</name>
<dbReference type="InterPro" id="IPR036010">
    <property type="entry name" value="2Fe-2S_ferredoxin-like_sf"/>
</dbReference>
<gene>
    <name evidence="8" type="ORF">HKBW3S42_00391</name>
</gene>
<evidence type="ECO:0000256" key="2">
    <source>
        <dbReference type="ARBA" id="ARBA00022485"/>
    </source>
</evidence>